<dbReference type="RefSeq" id="XP_062648959.1">
    <property type="nucleotide sequence ID" value="XM_062792673.1"/>
</dbReference>
<dbReference type="PANTHER" id="PTHR24148:SF73">
    <property type="entry name" value="HET DOMAIN PROTEIN (AFU_ORTHOLOGUE AFUA_8G01020)"/>
    <property type="match status" value="1"/>
</dbReference>
<dbReference type="InterPro" id="IPR052895">
    <property type="entry name" value="HetReg/Transcr_Mod"/>
</dbReference>
<proteinExistence type="predicted"/>
<evidence type="ECO:0000313" key="2">
    <source>
        <dbReference type="EMBL" id="KAK4125188.1"/>
    </source>
</evidence>
<sequence length="622" mass="70321">MELFSGSSRHRPLCGDEIRLLLLLPGGFNDPIQCSLTHESLASAPEYQALSYTWGDATQTSLILLDGAEYPITTNLETSLRYLRDPRGYIRLWVDALCINQLDVQERSAQVPRMRDIYEQATNTIVWLGDYPPHTKESVDSAFALVESVFGRIRGGHASTDTAVQDTINGREADVRVLMDIVQRPWFTRVWVIQEIAMCKTPENYIAAPDEPGFVLGHSRVLFTRFCLSIALMVQLYGSRHPPEHYRSRQPNDVVWIHDMRRLRNELLTGRVALTQAEQLVTYVSRSAFAFDATDERDRIYALLGLLSSKSLPSRLAPNYGLSAERVFLDYAVYMIEETRYLDILTCASGSRAGLPSWVPDWKDGRPCESFHVGQVSHVRFLEGSTKLEVDCMILSRVDKVLYPVEVPAEFAGHVHLEWESDDSAVMLPQSREQISRLASSVARVHAVLMSVETKWFGSRALDANLTTAQLDGWISALQSLRNGLDIDRPLFHGYSGRQLYSKLVNLDIEADFDFFSALSEYCAAIKLTLGASIFQDSNGVYGRLFGYKPKARPAPDDAICYIKGSMYRFLIRPEQGCWRLVGADMGFHPVVDAEREDEGSVQQWEAFWASNKHNTRRIVLQ</sequence>
<accession>A0AAN6U2D3</accession>
<protein>
    <submittedName>
        <fullName evidence="2">HET-domain-containing protein</fullName>
    </submittedName>
</protein>
<comment type="caution">
    <text evidence="2">The sequence shown here is derived from an EMBL/GenBank/DDBJ whole genome shotgun (WGS) entry which is preliminary data.</text>
</comment>
<evidence type="ECO:0000259" key="1">
    <source>
        <dbReference type="Pfam" id="PF06985"/>
    </source>
</evidence>
<name>A0AAN6U2D3_9PEZI</name>
<keyword evidence="3" id="KW-1185">Reference proteome</keyword>
<gene>
    <name evidence="2" type="ORF">N657DRAFT_644024</name>
</gene>
<evidence type="ECO:0000313" key="3">
    <source>
        <dbReference type="Proteomes" id="UP001302602"/>
    </source>
</evidence>
<organism evidence="2 3">
    <name type="scientific">Parathielavia appendiculata</name>
    <dbReference type="NCBI Taxonomy" id="2587402"/>
    <lineage>
        <taxon>Eukaryota</taxon>
        <taxon>Fungi</taxon>
        <taxon>Dikarya</taxon>
        <taxon>Ascomycota</taxon>
        <taxon>Pezizomycotina</taxon>
        <taxon>Sordariomycetes</taxon>
        <taxon>Sordariomycetidae</taxon>
        <taxon>Sordariales</taxon>
        <taxon>Chaetomiaceae</taxon>
        <taxon>Parathielavia</taxon>
    </lineage>
</organism>
<dbReference type="AlphaFoldDB" id="A0AAN6U2D3"/>
<reference evidence="2" key="2">
    <citation type="submission" date="2023-05" db="EMBL/GenBank/DDBJ databases">
        <authorList>
            <consortium name="Lawrence Berkeley National Laboratory"/>
            <person name="Steindorff A."/>
            <person name="Hensen N."/>
            <person name="Bonometti L."/>
            <person name="Westerberg I."/>
            <person name="Brannstrom I.O."/>
            <person name="Guillou S."/>
            <person name="Cros-Aarteil S."/>
            <person name="Calhoun S."/>
            <person name="Haridas S."/>
            <person name="Kuo A."/>
            <person name="Mondo S."/>
            <person name="Pangilinan J."/>
            <person name="Riley R."/>
            <person name="Labutti K."/>
            <person name="Andreopoulos B."/>
            <person name="Lipzen A."/>
            <person name="Chen C."/>
            <person name="Yanf M."/>
            <person name="Daum C."/>
            <person name="Ng V."/>
            <person name="Clum A."/>
            <person name="Ohm R."/>
            <person name="Martin F."/>
            <person name="Silar P."/>
            <person name="Natvig D."/>
            <person name="Lalanne C."/>
            <person name="Gautier V."/>
            <person name="Ament-Velasquez S.L."/>
            <person name="Kruys A."/>
            <person name="Hutchinson M.I."/>
            <person name="Powell A.J."/>
            <person name="Barry K."/>
            <person name="Miller A.N."/>
            <person name="Grigoriev I.V."/>
            <person name="Debuchy R."/>
            <person name="Gladieux P."/>
            <person name="Thoren M.H."/>
            <person name="Johannesson H."/>
        </authorList>
    </citation>
    <scope>NUCLEOTIDE SEQUENCE</scope>
    <source>
        <strain evidence="2">CBS 731.68</strain>
    </source>
</reference>
<reference evidence="2" key="1">
    <citation type="journal article" date="2023" name="Mol. Phylogenet. Evol.">
        <title>Genome-scale phylogeny and comparative genomics of the fungal order Sordariales.</title>
        <authorList>
            <person name="Hensen N."/>
            <person name="Bonometti L."/>
            <person name="Westerberg I."/>
            <person name="Brannstrom I.O."/>
            <person name="Guillou S."/>
            <person name="Cros-Aarteil S."/>
            <person name="Calhoun S."/>
            <person name="Haridas S."/>
            <person name="Kuo A."/>
            <person name="Mondo S."/>
            <person name="Pangilinan J."/>
            <person name="Riley R."/>
            <person name="LaButti K."/>
            <person name="Andreopoulos B."/>
            <person name="Lipzen A."/>
            <person name="Chen C."/>
            <person name="Yan M."/>
            <person name="Daum C."/>
            <person name="Ng V."/>
            <person name="Clum A."/>
            <person name="Steindorff A."/>
            <person name="Ohm R.A."/>
            <person name="Martin F."/>
            <person name="Silar P."/>
            <person name="Natvig D.O."/>
            <person name="Lalanne C."/>
            <person name="Gautier V."/>
            <person name="Ament-Velasquez S.L."/>
            <person name="Kruys A."/>
            <person name="Hutchinson M.I."/>
            <person name="Powell A.J."/>
            <person name="Barry K."/>
            <person name="Miller A.N."/>
            <person name="Grigoriev I.V."/>
            <person name="Debuchy R."/>
            <person name="Gladieux P."/>
            <person name="Hiltunen Thoren M."/>
            <person name="Johannesson H."/>
        </authorList>
    </citation>
    <scope>NUCLEOTIDE SEQUENCE</scope>
    <source>
        <strain evidence="2">CBS 731.68</strain>
    </source>
</reference>
<dbReference type="Pfam" id="PF06985">
    <property type="entry name" value="HET"/>
    <property type="match status" value="1"/>
</dbReference>
<feature type="domain" description="Heterokaryon incompatibility" evidence="1">
    <location>
        <begin position="47"/>
        <end position="195"/>
    </location>
</feature>
<dbReference type="PANTHER" id="PTHR24148">
    <property type="entry name" value="ANKYRIN REPEAT DOMAIN-CONTAINING PROTEIN 39 HOMOLOG-RELATED"/>
    <property type="match status" value="1"/>
</dbReference>
<dbReference type="Proteomes" id="UP001302602">
    <property type="component" value="Unassembled WGS sequence"/>
</dbReference>
<dbReference type="EMBL" id="MU853226">
    <property type="protein sequence ID" value="KAK4125188.1"/>
    <property type="molecule type" value="Genomic_DNA"/>
</dbReference>
<dbReference type="InterPro" id="IPR010730">
    <property type="entry name" value="HET"/>
</dbReference>
<dbReference type="GeneID" id="87829442"/>